<dbReference type="CDD" id="cd10017">
    <property type="entry name" value="B3_DNA"/>
    <property type="match status" value="1"/>
</dbReference>
<sequence>MQDENLSFKKIISQGSLRYMMPIKFVKAAGLERKEIVKLKDHEGKEWRMRITSNGSVAKYCLSAGWANLRNYHKFSVGDEFRFTFDKQEGVINLTQVVKSKRTIKQETPMEEVNRNTGTQSCYGNGKVKIEDQCSPNEKPCSRGVKVKTEYESDPEMEVADRNRGRSGLKGCAEVKSEDGWVPEMVAEKRKREMGSLEKPSRGGGVEVNAEPRTESVFRSKRVVYF</sequence>
<feature type="domain" description="TF-B3" evidence="6">
    <location>
        <begin position="18"/>
        <end position="100"/>
    </location>
</feature>
<dbReference type="InterPro" id="IPR015300">
    <property type="entry name" value="DNA-bd_pseudobarrel_sf"/>
</dbReference>
<evidence type="ECO:0000256" key="4">
    <source>
        <dbReference type="ARBA" id="ARBA00023163"/>
    </source>
</evidence>
<organism evidence="7 8">
    <name type="scientific">Ambrosia artemisiifolia</name>
    <name type="common">Common ragweed</name>
    <dbReference type="NCBI Taxonomy" id="4212"/>
    <lineage>
        <taxon>Eukaryota</taxon>
        <taxon>Viridiplantae</taxon>
        <taxon>Streptophyta</taxon>
        <taxon>Embryophyta</taxon>
        <taxon>Tracheophyta</taxon>
        <taxon>Spermatophyta</taxon>
        <taxon>Magnoliopsida</taxon>
        <taxon>eudicotyledons</taxon>
        <taxon>Gunneridae</taxon>
        <taxon>Pentapetalae</taxon>
        <taxon>asterids</taxon>
        <taxon>campanulids</taxon>
        <taxon>Asterales</taxon>
        <taxon>Asteraceae</taxon>
        <taxon>Asteroideae</taxon>
        <taxon>Heliantheae alliance</taxon>
        <taxon>Heliantheae</taxon>
        <taxon>Ambrosia</taxon>
    </lineage>
</organism>
<dbReference type="GO" id="GO:0003677">
    <property type="term" value="F:DNA binding"/>
    <property type="evidence" value="ECO:0007669"/>
    <property type="project" value="UniProtKB-KW"/>
</dbReference>
<keyword evidence="3" id="KW-0238">DNA-binding</keyword>
<keyword evidence="8" id="KW-1185">Reference proteome</keyword>
<keyword evidence="4" id="KW-0804">Transcription</keyword>
<evidence type="ECO:0000256" key="5">
    <source>
        <dbReference type="ARBA" id="ARBA00023242"/>
    </source>
</evidence>
<evidence type="ECO:0000256" key="1">
    <source>
        <dbReference type="ARBA" id="ARBA00004123"/>
    </source>
</evidence>
<evidence type="ECO:0000256" key="3">
    <source>
        <dbReference type="ARBA" id="ARBA00023125"/>
    </source>
</evidence>
<dbReference type="GO" id="GO:0005634">
    <property type="term" value="C:nucleus"/>
    <property type="evidence" value="ECO:0007669"/>
    <property type="project" value="UniProtKB-SubCell"/>
</dbReference>
<evidence type="ECO:0000313" key="8">
    <source>
        <dbReference type="Proteomes" id="UP001206925"/>
    </source>
</evidence>
<dbReference type="EMBL" id="JAMZMK010007923">
    <property type="protein sequence ID" value="KAI7742724.1"/>
    <property type="molecule type" value="Genomic_DNA"/>
</dbReference>
<keyword evidence="5" id="KW-0539">Nucleus</keyword>
<comment type="caution">
    <text evidence="7">The sequence shown here is derived from an EMBL/GenBank/DDBJ whole genome shotgun (WGS) entry which is preliminary data.</text>
</comment>
<dbReference type="SUPFAM" id="SSF101936">
    <property type="entry name" value="DNA-binding pseudobarrel domain"/>
    <property type="match status" value="1"/>
</dbReference>
<dbReference type="AlphaFoldDB" id="A0AAD5CJI1"/>
<reference evidence="7" key="1">
    <citation type="submission" date="2022-06" db="EMBL/GenBank/DDBJ databases">
        <title>Uncovering the hologenomic basis of an extraordinary plant invasion.</title>
        <authorList>
            <person name="Bieker V.C."/>
            <person name="Martin M.D."/>
            <person name="Gilbert T."/>
            <person name="Hodgins K."/>
            <person name="Battlay P."/>
            <person name="Petersen B."/>
            <person name="Wilson J."/>
        </authorList>
    </citation>
    <scope>NUCLEOTIDE SEQUENCE</scope>
    <source>
        <strain evidence="7">AA19_3_7</strain>
        <tissue evidence="7">Leaf</tissue>
    </source>
</reference>
<evidence type="ECO:0000259" key="6">
    <source>
        <dbReference type="PROSITE" id="PS50863"/>
    </source>
</evidence>
<gene>
    <name evidence="7" type="ORF">M8C21_018030</name>
</gene>
<dbReference type="InterPro" id="IPR003340">
    <property type="entry name" value="B3_DNA-bd"/>
</dbReference>
<accession>A0AAD5CJI1</accession>
<dbReference type="PROSITE" id="PS50863">
    <property type="entry name" value="B3"/>
    <property type="match status" value="1"/>
</dbReference>
<dbReference type="Gene3D" id="2.40.330.10">
    <property type="entry name" value="DNA-binding pseudobarrel domain"/>
    <property type="match status" value="1"/>
</dbReference>
<dbReference type="Pfam" id="PF02362">
    <property type="entry name" value="B3"/>
    <property type="match status" value="1"/>
</dbReference>
<dbReference type="Proteomes" id="UP001206925">
    <property type="component" value="Unassembled WGS sequence"/>
</dbReference>
<name>A0AAD5CJI1_AMBAR</name>
<evidence type="ECO:0000256" key="2">
    <source>
        <dbReference type="ARBA" id="ARBA00023015"/>
    </source>
</evidence>
<proteinExistence type="predicted"/>
<keyword evidence="2" id="KW-0805">Transcription regulation</keyword>
<protein>
    <recommendedName>
        <fullName evidence="6">TF-B3 domain-containing protein</fullName>
    </recommendedName>
</protein>
<evidence type="ECO:0000313" key="7">
    <source>
        <dbReference type="EMBL" id="KAI7742724.1"/>
    </source>
</evidence>
<comment type="subcellular location">
    <subcellularLocation>
        <location evidence="1">Nucleus</location>
    </subcellularLocation>
</comment>
<dbReference type="SMART" id="SM01019">
    <property type="entry name" value="B3"/>
    <property type="match status" value="1"/>
</dbReference>